<dbReference type="Proteomes" id="UP000041827">
    <property type="component" value="Unassembled WGS sequence"/>
</dbReference>
<proteinExistence type="predicted"/>
<gene>
    <name evidence="1" type="ORF">ERS021757_01848</name>
</gene>
<dbReference type="EMBL" id="CMJT01000020">
    <property type="protein sequence ID" value="CKB17182.1"/>
    <property type="molecule type" value="Genomic_DNA"/>
</dbReference>
<name>A0A0T8UEX8_9STRE</name>
<reference evidence="2" key="1">
    <citation type="submission" date="2015-03" db="EMBL/GenBank/DDBJ databases">
        <authorList>
            <consortium name="Pathogen Informatics"/>
        </authorList>
    </citation>
    <scope>NUCLEOTIDE SEQUENCE [LARGE SCALE GENOMIC DNA]</scope>
    <source>
        <strain evidence="2">SMRU2248</strain>
    </source>
</reference>
<organism evidence="1 2">
    <name type="scientific">Streptococcus pseudopneumoniae</name>
    <dbReference type="NCBI Taxonomy" id="257758"/>
    <lineage>
        <taxon>Bacteria</taxon>
        <taxon>Bacillati</taxon>
        <taxon>Bacillota</taxon>
        <taxon>Bacilli</taxon>
        <taxon>Lactobacillales</taxon>
        <taxon>Streptococcaceae</taxon>
        <taxon>Streptococcus</taxon>
    </lineage>
</organism>
<accession>A0A0T8UEX8</accession>
<protein>
    <submittedName>
        <fullName evidence="1">Uncharacterized protein</fullName>
    </submittedName>
</protein>
<evidence type="ECO:0000313" key="1">
    <source>
        <dbReference type="EMBL" id="CKB17182.1"/>
    </source>
</evidence>
<sequence>MLHSGDLVKIELILVVEQETPPLYLWKAPNRLIERFIPFFLNHAFIKALRHTQRPSVKGFVPYLVKLPVPLVPLEKIPVPALHLPKLHKELFRHFQLVGFALPVLKADKIPCAAFRGFLPKRVCLNPVCHPVVLLQKMSEGISIPHPVARRMAGCFRSYKIFRSFFRRWSNLA</sequence>
<evidence type="ECO:0000313" key="2">
    <source>
        <dbReference type="Proteomes" id="UP000041827"/>
    </source>
</evidence>
<dbReference type="AlphaFoldDB" id="A0A0T8UEX8"/>